<name>A0A7C8NSJ7_ORBOL</name>
<evidence type="ECO:0000313" key="4">
    <source>
        <dbReference type="Proteomes" id="UP000480548"/>
    </source>
</evidence>
<sequence length="350" mass="39774">MLGDIRAEGLPSRDEHDALNLLLLCLESKDENLDVFFRLWCPVAEDGDVDKINELATQNAPRSTPLCTKDPVKLKLLLEAGFTGGLSISVLRAISDIVSVFFGFLGIEMSPKNMQREPRDSERPWEGIDPTDLGEIVRTTLLDEYDWDVVISLDEDEIQDWILMQIACLRPEMMDYIIELLQREPSHGTPDNKVSRLASAVDLIFFIPDVRSFWFETLFGDYRSSNAIWEEAAPMLKILLDLGADASETKFWQRDIWRYLVSNEKPELELLEILNILLDAGADPEMPFQRCFITQFLHDAGLPSSLKEIFCGVALNHALKLIDISFLAQDPKHSLSSYELQTITKILLRG</sequence>
<comment type="caution">
    <text evidence="2">The sequence shown here is derived from an EMBL/GenBank/DDBJ whole genome shotgun (WGS) entry which is preliminary data.</text>
</comment>
<protein>
    <submittedName>
        <fullName evidence="2">Uncharacterized protein</fullName>
    </submittedName>
</protein>
<dbReference type="AlphaFoldDB" id="A0A7C8NSJ7"/>
<proteinExistence type="predicted"/>
<evidence type="ECO:0000313" key="1">
    <source>
        <dbReference type="EMBL" id="KAF3100416.1"/>
    </source>
</evidence>
<gene>
    <name evidence="1" type="ORF">TWF102_005295</name>
    <name evidence="2" type="ORF">TWF703_006712</name>
</gene>
<accession>A0A7C8NSJ7</accession>
<dbReference type="EMBL" id="WIQZ01000039">
    <property type="protein sequence ID" value="KAF3133655.1"/>
    <property type="molecule type" value="Genomic_DNA"/>
</dbReference>
<evidence type="ECO:0000313" key="3">
    <source>
        <dbReference type="Proteomes" id="UP000475325"/>
    </source>
</evidence>
<evidence type="ECO:0000313" key="2">
    <source>
        <dbReference type="EMBL" id="KAF3133655.1"/>
    </source>
</evidence>
<dbReference type="Proteomes" id="UP000480548">
    <property type="component" value="Unassembled WGS sequence"/>
</dbReference>
<dbReference type="EMBL" id="WIQW01000026">
    <property type="protein sequence ID" value="KAF3100416.1"/>
    <property type="molecule type" value="Genomic_DNA"/>
</dbReference>
<organism evidence="2 4">
    <name type="scientific">Orbilia oligospora</name>
    <name type="common">Nematode-trapping fungus</name>
    <name type="synonym">Arthrobotrys oligospora</name>
    <dbReference type="NCBI Taxonomy" id="2813651"/>
    <lineage>
        <taxon>Eukaryota</taxon>
        <taxon>Fungi</taxon>
        <taxon>Dikarya</taxon>
        <taxon>Ascomycota</taxon>
        <taxon>Pezizomycotina</taxon>
        <taxon>Orbiliomycetes</taxon>
        <taxon>Orbiliales</taxon>
        <taxon>Orbiliaceae</taxon>
        <taxon>Orbilia</taxon>
    </lineage>
</organism>
<reference evidence="3 4" key="1">
    <citation type="submission" date="2019-06" db="EMBL/GenBank/DDBJ databases">
        <authorList>
            <person name="Palmer J.M."/>
        </authorList>
    </citation>
    <scope>NUCLEOTIDE SEQUENCE [LARGE SCALE GENOMIC DNA]</scope>
    <source>
        <strain evidence="1 3">TWF102</strain>
        <strain evidence="2 4">TWF703</strain>
    </source>
</reference>
<dbReference type="Proteomes" id="UP000475325">
    <property type="component" value="Unassembled WGS sequence"/>
</dbReference>